<protein>
    <submittedName>
        <fullName evidence="1">Uncharacterized protein</fullName>
    </submittedName>
</protein>
<dbReference type="EMBL" id="JAANQT010006441">
    <property type="protein sequence ID" value="KAG1291395.1"/>
    <property type="molecule type" value="Genomic_DNA"/>
</dbReference>
<organism evidence="1 2">
    <name type="scientific">Rhizopus oryzae</name>
    <name type="common">Mucormycosis agent</name>
    <name type="synonym">Rhizopus arrhizus var. delemar</name>
    <dbReference type="NCBI Taxonomy" id="64495"/>
    <lineage>
        <taxon>Eukaryota</taxon>
        <taxon>Fungi</taxon>
        <taxon>Fungi incertae sedis</taxon>
        <taxon>Mucoromycota</taxon>
        <taxon>Mucoromycotina</taxon>
        <taxon>Mucoromycetes</taxon>
        <taxon>Mucorales</taxon>
        <taxon>Mucorineae</taxon>
        <taxon>Rhizopodaceae</taxon>
        <taxon>Rhizopus</taxon>
    </lineage>
</organism>
<keyword evidence="2" id="KW-1185">Reference proteome</keyword>
<proteinExistence type="predicted"/>
<dbReference type="Proteomes" id="UP000716291">
    <property type="component" value="Unassembled WGS sequence"/>
</dbReference>
<reference evidence="1" key="1">
    <citation type="journal article" date="2020" name="Microb. Genom.">
        <title>Genetic diversity of clinical and environmental Mucorales isolates obtained from an investigation of mucormycosis cases among solid organ transplant recipients.</title>
        <authorList>
            <person name="Nguyen M.H."/>
            <person name="Kaul D."/>
            <person name="Muto C."/>
            <person name="Cheng S.J."/>
            <person name="Richter R.A."/>
            <person name="Bruno V.M."/>
            <person name="Liu G."/>
            <person name="Beyhan S."/>
            <person name="Sundermann A.J."/>
            <person name="Mounaud S."/>
            <person name="Pasculle A.W."/>
            <person name="Nierman W.C."/>
            <person name="Driscoll E."/>
            <person name="Cumbie R."/>
            <person name="Clancy C.J."/>
            <person name="Dupont C.L."/>
        </authorList>
    </citation>
    <scope>NUCLEOTIDE SEQUENCE</scope>
    <source>
        <strain evidence="1">GL11</strain>
    </source>
</reference>
<comment type="caution">
    <text evidence="1">The sequence shown here is derived from an EMBL/GenBank/DDBJ whole genome shotgun (WGS) entry which is preliminary data.</text>
</comment>
<gene>
    <name evidence="1" type="ORF">G6F64_013800</name>
</gene>
<evidence type="ECO:0000313" key="2">
    <source>
        <dbReference type="Proteomes" id="UP000716291"/>
    </source>
</evidence>
<evidence type="ECO:0000313" key="1">
    <source>
        <dbReference type="EMBL" id="KAG1291395.1"/>
    </source>
</evidence>
<name>A0A9P6WUW9_RHIOR</name>
<dbReference type="AlphaFoldDB" id="A0A9P6WUW9"/>
<sequence>MRATLLPIGIRSASFSRLTASRLYSTFIRPKFEYGLCLCTFQVKQLALLEKSQDLCLRMAFGGHRTSSTGVYKHLVNLPSMKERSVTLVFKFILRVHFLPEDTLLSMILSFVDSTPIITRNRFRWPALLKSNLIWSNPTLTDGHASTADKLTYLSSPASVRRTVSFSLPVGHTWVLIPFSLCQ</sequence>
<accession>A0A9P6WUW9</accession>